<evidence type="ECO:0000313" key="1">
    <source>
        <dbReference type="EMBL" id="TKI80343.1"/>
    </source>
</evidence>
<gene>
    <name evidence="1" type="ORF">FC701_28650</name>
</gene>
<organism evidence="1 2">
    <name type="scientific">Bacillus mycoides</name>
    <dbReference type="NCBI Taxonomy" id="1405"/>
    <lineage>
        <taxon>Bacteria</taxon>
        <taxon>Bacillati</taxon>
        <taxon>Bacillota</taxon>
        <taxon>Bacilli</taxon>
        <taxon>Bacillales</taxon>
        <taxon>Bacillaceae</taxon>
        <taxon>Bacillus</taxon>
        <taxon>Bacillus cereus group</taxon>
    </lineage>
</organism>
<comment type="caution">
    <text evidence="1">The sequence shown here is derived from an EMBL/GenBank/DDBJ whole genome shotgun (WGS) entry which is preliminary data.</text>
</comment>
<proteinExistence type="predicted"/>
<reference evidence="1 2" key="1">
    <citation type="journal article" date="2019" name="Environ. Microbiol.">
        <title>An active ?-lactamase is a part of an orchestrated cell wall stress resistance network of Bacillus subtilis and related rhizosphere species.</title>
        <authorList>
            <person name="Bucher T."/>
            <person name="Keren-Paz A."/>
            <person name="Hausser J."/>
            <person name="Olender T."/>
            <person name="Cytryn E."/>
            <person name="Kolodkin-Gal I."/>
        </authorList>
    </citation>
    <scope>NUCLEOTIDE SEQUENCE [LARGE SCALE GENOMIC DNA]</scope>
    <source>
        <strain evidence="1 2">I186</strain>
    </source>
</reference>
<sequence>MEYTIVKYDMELWFDENKEAEVIKVVNCDLAISTNIMIDGKVYHVCAKYPQNNLIGVREIQLQSTPEDVEYEEHLTCPYCGEKDVDAWERSQDNDTIDCSKCGSEIEYSREVEITYSTKPIKRNNPIKL</sequence>
<accession>A0A4V5TPQ9</accession>
<dbReference type="AlphaFoldDB" id="A0A4V5TPQ9"/>
<dbReference type="EMBL" id="SZOD01000929">
    <property type="protein sequence ID" value="TKI80343.1"/>
    <property type="molecule type" value="Genomic_DNA"/>
</dbReference>
<dbReference type="RefSeq" id="WP_137059141.1">
    <property type="nucleotide sequence ID" value="NZ_SZOD01000929.1"/>
</dbReference>
<protein>
    <submittedName>
        <fullName evidence="1">Uncharacterized protein</fullName>
    </submittedName>
</protein>
<dbReference type="Proteomes" id="UP000305524">
    <property type="component" value="Unassembled WGS sequence"/>
</dbReference>
<name>A0A4V5TPQ9_BACMY</name>
<evidence type="ECO:0000313" key="2">
    <source>
        <dbReference type="Proteomes" id="UP000305524"/>
    </source>
</evidence>